<keyword evidence="2" id="KW-1185">Reference proteome</keyword>
<comment type="caution">
    <text evidence="1">The sequence shown here is derived from an EMBL/GenBank/DDBJ whole genome shotgun (WGS) entry which is preliminary data.</text>
</comment>
<proteinExistence type="predicted"/>
<evidence type="ECO:0000313" key="1">
    <source>
        <dbReference type="EMBL" id="KAJ2794097.1"/>
    </source>
</evidence>
<reference evidence="1" key="1">
    <citation type="submission" date="2022-07" db="EMBL/GenBank/DDBJ databases">
        <title>Phylogenomic reconstructions and comparative analyses of Kickxellomycotina fungi.</title>
        <authorList>
            <person name="Reynolds N.K."/>
            <person name="Stajich J.E."/>
            <person name="Barry K."/>
            <person name="Grigoriev I.V."/>
            <person name="Crous P."/>
            <person name="Smith M.E."/>
        </authorList>
    </citation>
    <scope>NUCLEOTIDE SEQUENCE</scope>
    <source>
        <strain evidence="1">CBS 102833</strain>
    </source>
</reference>
<name>A0ACC1KRR4_9FUNG</name>
<gene>
    <name evidence="1" type="ORF">H4S07_006854</name>
</gene>
<feature type="non-terminal residue" evidence="1">
    <location>
        <position position="96"/>
    </location>
</feature>
<protein>
    <submittedName>
        <fullName evidence="1">Uncharacterized protein</fullName>
    </submittedName>
</protein>
<dbReference type="EMBL" id="JANBUP010004417">
    <property type="protein sequence ID" value="KAJ2794097.1"/>
    <property type="molecule type" value="Genomic_DNA"/>
</dbReference>
<feature type="non-terminal residue" evidence="1">
    <location>
        <position position="1"/>
    </location>
</feature>
<accession>A0ACC1KRR4</accession>
<dbReference type="Proteomes" id="UP001140096">
    <property type="component" value="Unassembled WGS sequence"/>
</dbReference>
<organism evidence="1 2">
    <name type="scientific">Coemansia furcata</name>
    <dbReference type="NCBI Taxonomy" id="417177"/>
    <lineage>
        <taxon>Eukaryota</taxon>
        <taxon>Fungi</taxon>
        <taxon>Fungi incertae sedis</taxon>
        <taxon>Zoopagomycota</taxon>
        <taxon>Kickxellomycotina</taxon>
        <taxon>Kickxellomycetes</taxon>
        <taxon>Kickxellales</taxon>
        <taxon>Kickxellaceae</taxon>
        <taxon>Coemansia</taxon>
    </lineage>
</organism>
<sequence>ARSNCATGTSGSSGVDRASSSCPLSYINPDLDSISDSSDDERDLFESTGPGPKSVSRHKSEKRSKIIPSYKWALFYKVKRRALLVNSIPDTDVHDI</sequence>
<evidence type="ECO:0000313" key="2">
    <source>
        <dbReference type="Proteomes" id="UP001140096"/>
    </source>
</evidence>